<name>V4B2U7_LOTGI</name>
<dbReference type="EMBL" id="KB199753">
    <property type="protein sequence ID" value="ESP04403.1"/>
    <property type="molecule type" value="Genomic_DNA"/>
</dbReference>
<dbReference type="KEGG" id="lgi:LOTGIDRAFT_170794"/>
<dbReference type="Proteomes" id="UP000030746">
    <property type="component" value="Unassembled WGS sequence"/>
</dbReference>
<sequence length="204" mass="23666">MEGYQTKISAENREDEGFLLHQRPIGKVPRDIEDDSIVGVKPFLDAVIKTQDESVNNNSMEMKVIPSKPTSSSDVDNDDWNWPVQQNYIIFKDSDSFCKEVDRLICKYSNSNCDLEYASLFIQIIAEHSYETNTSTNLLDQHEMEDVTSGAEIYRQFLTTKLSTYYQQLNLLDNTITEQKPKPKIFRILNSMRKGLKMCRNKMK</sequence>
<dbReference type="GeneID" id="20241546"/>
<reference evidence="1 2" key="1">
    <citation type="journal article" date="2013" name="Nature">
        <title>Insights into bilaterian evolution from three spiralian genomes.</title>
        <authorList>
            <person name="Simakov O."/>
            <person name="Marletaz F."/>
            <person name="Cho S.J."/>
            <person name="Edsinger-Gonzales E."/>
            <person name="Havlak P."/>
            <person name="Hellsten U."/>
            <person name="Kuo D.H."/>
            <person name="Larsson T."/>
            <person name="Lv J."/>
            <person name="Arendt D."/>
            <person name="Savage R."/>
            <person name="Osoegawa K."/>
            <person name="de Jong P."/>
            <person name="Grimwood J."/>
            <person name="Chapman J.A."/>
            <person name="Shapiro H."/>
            <person name="Aerts A."/>
            <person name="Otillar R.P."/>
            <person name="Terry A.Y."/>
            <person name="Boore J.L."/>
            <person name="Grigoriev I.V."/>
            <person name="Lindberg D.R."/>
            <person name="Seaver E.C."/>
            <person name="Weisblat D.A."/>
            <person name="Putnam N.H."/>
            <person name="Rokhsar D.S."/>
        </authorList>
    </citation>
    <scope>NUCLEOTIDE SEQUENCE [LARGE SCALE GENOMIC DNA]</scope>
</reference>
<accession>V4B2U7</accession>
<dbReference type="CTD" id="20241546"/>
<dbReference type="RefSeq" id="XP_009044889.1">
    <property type="nucleotide sequence ID" value="XM_009046641.1"/>
</dbReference>
<organism evidence="1 2">
    <name type="scientific">Lottia gigantea</name>
    <name type="common">Giant owl limpet</name>
    <dbReference type="NCBI Taxonomy" id="225164"/>
    <lineage>
        <taxon>Eukaryota</taxon>
        <taxon>Metazoa</taxon>
        <taxon>Spiralia</taxon>
        <taxon>Lophotrochozoa</taxon>
        <taxon>Mollusca</taxon>
        <taxon>Gastropoda</taxon>
        <taxon>Patellogastropoda</taxon>
        <taxon>Lottioidea</taxon>
        <taxon>Lottiidae</taxon>
        <taxon>Lottia</taxon>
    </lineage>
</organism>
<dbReference type="HOGENOM" id="CLU_1456015_0_0_1"/>
<evidence type="ECO:0000313" key="2">
    <source>
        <dbReference type="Proteomes" id="UP000030746"/>
    </source>
</evidence>
<dbReference type="AlphaFoldDB" id="V4B2U7"/>
<proteinExistence type="predicted"/>
<protein>
    <submittedName>
        <fullName evidence="1">Uncharacterized protein</fullName>
    </submittedName>
</protein>
<gene>
    <name evidence="1" type="ORF">LOTGIDRAFT_170794</name>
</gene>
<keyword evidence="2" id="KW-1185">Reference proteome</keyword>
<evidence type="ECO:0000313" key="1">
    <source>
        <dbReference type="EMBL" id="ESP04403.1"/>
    </source>
</evidence>